<evidence type="ECO:0000313" key="4">
    <source>
        <dbReference type="Proteomes" id="UP001209878"/>
    </source>
</evidence>
<reference evidence="3" key="1">
    <citation type="journal article" date="2023" name="Mol. Biol. Evol.">
        <title>Third-Generation Sequencing Reveals the Adaptive Role of the Epigenome in Three Deep-Sea Polychaetes.</title>
        <authorList>
            <person name="Perez M."/>
            <person name="Aroh O."/>
            <person name="Sun Y."/>
            <person name="Lan Y."/>
            <person name="Juniper S.K."/>
            <person name="Young C.R."/>
            <person name="Angers B."/>
            <person name="Qian P.Y."/>
        </authorList>
    </citation>
    <scope>NUCLEOTIDE SEQUENCE</scope>
    <source>
        <strain evidence="3">R07B-5</strain>
    </source>
</reference>
<comment type="caution">
    <text evidence="3">The sequence shown here is derived from an EMBL/GenBank/DDBJ whole genome shotgun (WGS) entry which is preliminary data.</text>
</comment>
<organism evidence="3 4">
    <name type="scientific">Ridgeia piscesae</name>
    <name type="common">Tubeworm</name>
    <dbReference type="NCBI Taxonomy" id="27915"/>
    <lineage>
        <taxon>Eukaryota</taxon>
        <taxon>Metazoa</taxon>
        <taxon>Spiralia</taxon>
        <taxon>Lophotrochozoa</taxon>
        <taxon>Annelida</taxon>
        <taxon>Polychaeta</taxon>
        <taxon>Sedentaria</taxon>
        <taxon>Canalipalpata</taxon>
        <taxon>Sabellida</taxon>
        <taxon>Siboglinidae</taxon>
        <taxon>Ridgeia</taxon>
    </lineage>
</organism>
<feature type="domain" description="VWFA" evidence="2">
    <location>
        <begin position="1063"/>
        <end position="1122"/>
    </location>
</feature>
<keyword evidence="4" id="KW-1185">Reference proteome</keyword>
<dbReference type="SUPFAM" id="SSF82895">
    <property type="entry name" value="TSP-1 type 1 repeat"/>
    <property type="match status" value="2"/>
</dbReference>
<feature type="domain" description="VWFA" evidence="2">
    <location>
        <begin position="135"/>
        <end position="272"/>
    </location>
</feature>
<gene>
    <name evidence="3" type="ORF">NP493_304g03007</name>
</gene>
<dbReference type="PROSITE" id="PS50234">
    <property type="entry name" value="VWFA"/>
    <property type="match status" value="4"/>
</dbReference>
<dbReference type="InterPro" id="IPR000884">
    <property type="entry name" value="TSP1_rpt"/>
</dbReference>
<evidence type="ECO:0000259" key="2">
    <source>
        <dbReference type="PROSITE" id="PS50234"/>
    </source>
</evidence>
<dbReference type="AlphaFoldDB" id="A0AAD9L6C0"/>
<dbReference type="PANTHER" id="PTHR24020">
    <property type="entry name" value="COLLAGEN ALPHA"/>
    <property type="match status" value="1"/>
</dbReference>
<dbReference type="PANTHER" id="PTHR24020:SF87">
    <property type="entry name" value="COLLAGEN ALPHA-1(VI) CHAIN-LIKE"/>
    <property type="match status" value="1"/>
</dbReference>
<proteinExistence type="predicted"/>
<protein>
    <recommendedName>
        <fullName evidence="2">VWFA domain-containing protein</fullName>
    </recommendedName>
</protein>
<sequence>MINMRVPLLLLAAYLSCASAVLEVDDGPDDVVEGWNAWSDCTKPCGNGGITRRDKYCPHMNGGPLWKCGYMSQSCNVKSCQDPFANTEYSECSATCGSGSKEVYTKDAKKWKTIYCATQSCNLSLSLAAVGGKIDVVFMVDSNSYVGGMNWDITKQFVVDVTNALDVSDDTGAVRVGVVNYATFVQNAVELGDYQSKADLQTQILAMPYQAGSSLAYDAIDSMRAMFSARGRDDATRMAVLVTNNGMEKHFDWTAAAAEKARADFINLFVIGTCRDEPRESSGAGISAVPTANAVVTGEVIWYNFIVPLRSPPRFAETISQRVDENKLKTVSSKPLSSYYRLVDNYNDLQTLTDVTAGRIYEQDISPSQAHMEPLNTEGWGDWSTCSATCSHGWQQRKKVCFAGDYYTVCGIRKASCNILPCVDPFRGVEWSPCTTTCGGGVRDRYANDTDGSDGYQQMYCSAQSCNLASSSEATDVVFGLSGSYQCGDLGFESNKQFAMDIVSGCDLTNDRLRFGVMSYGTDTDVAVPCGGYTSKEDLLTSIDEMSFAAGSVNPVGAIGEITNMFAQGGRSDARKIVFIFINGRSGNFPASEATEVMATARKAGLEIYVIAIGNQVDQDMVSAIVSQPASEHVLAVSTYRDLATYTDTTIAQMTGGNIPAEPQDLSNLPYGGWGGWSACTQTCGDGRQTRNKFCDKGTGEFYRCSRQTSSCNSIMCDDLFYGREWSSCSQTCGRGGLRTREAANSVEGFQRIRCGMQSCKKVSVNEETDLIFALGGSRSAGTDGWAISQQLVTDIVNGLELSGGKMKLGLESFSNSYEVAVPLGQYTTKTDFIEDVWDIDYPAGGASVVEAVSGIVDMMKANGRDDARKIAFIIIDGETTHADGLEEVLGEAKDLDIDLFVVGVGERANDSAIIQVAGGESSVLAAENFNLVPQFTDYLVDFATTTGGAHRKGKLFPPSGSEGSIPGSGWHEWHDCNTTCGFTGKQRRYKYCNQSPNTFTKCYTSMASCNTIPYPYHGSKWSECSKECGGGVRSRISSDYETERIKCHNQPCAPYNGNCNVDIIFVLDSSGSIGVYNWFVTKQFVIDVILGMNANMNMTRVGVVVYSTTTCREIELGAYTTDTLEKAVCDQTHCWSVCGRCCCPSCLGRPASGWPQ</sequence>
<feature type="chain" id="PRO_5041941376" description="VWFA domain-containing protein" evidence="1">
    <location>
        <begin position="21"/>
        <end position="1157"/>
    </location>
</feature>
<keyword evidence="1" id="KW-0732">Signal</keyword>
<feature type="signal peptide" evidence="1">
    <location>
        <begin position="1"/>
        <end position="20"/>
    </location>
</feature>
<evidence type="ECO:0000313" key="3">
    <source>
        <dbReference type="EMBL" id="KAK2183576.1"/>
    </source>
</evidence>
<dbReference type="Proteomes" id="UP001209878">
    <property type="component" value="Unassembled WGS sequence"/>
</dbReference>
<dbReference type="InterPro" id="IPR002035">
    <property type="entry name" value="VWF_A"/>
</dbReference>
<dbReference type="InterPro" id="IPR050525">
    <property type="entry name" value="ECM_Assembly_Org"/>
</dbReference>
<evidence type="ECO:0000256" key="1">
    <source>
        <dbReference type="SAM" id="SignalP"/>
    </source>
</evidence>
<dbReference type="EMBL" id="JAODUO010000305">
    <property type="protein sequence ID" value="KAK2183576.1"/>
    <property type="molecule type" value="Genomic_DNA"/>
</dbReference>
<accession>A0AAD9L6C0</accession>
<feature type="domain" description="VWFA" evidence="2">
    <location>
        <begin position="476"/>
        <end position="650"/>
    </location>
</feature>
<dbReference type="PROSITE" id="PS50092">
    <property type="entry name" value="TSP1"/>
    <property type="match status" value="4"/>
</dbReference>
<dbReference type="SMART" id="SM00327">
    <property type="entry name" value="VWA"/>
    <property type="match status" value="3"/>
</dbReference>
<dbReference type="Pfam" id="PF00090">
    <property type="entry name" value="TSP_1"/>
    <property type="match status" value="7"/>
</dbReference>
<dbReference type="SMART" id="SM00209">
    <property type="entry name" value="TSP1"/>
    <property type="match status" value="8"/>
</dbReference>
<dbReference type="Gene3D" id="3.40.50.410">
    <property type="entry name" value="von Willebrand factor, type A domain"/>
    <property type="match status" value="4"/>
</dbReference>
<dbReference type="SUPFAM" id="SSF53300">
    <property type="entry name" value="vWA-like"/>
    <property type="match status" value="4"/>
</dbReference>
<name>A0AAD9L6C0_RIDPI</name>
<feature type="domain" description="VWFA" evidence="2">
    <location>
        <begin position="770"/>
        <end position="940"/>
    </location>
</feature>
<dbReference type="Gene3D" id="2.20.100.10">
    <property type="entry name" value="Thrombospondin type-1 (TSP1) repeat"/>
    <property type="match status" value="2"/>
</dbReference>
<dbReference type="CDD" id="cd01450">
    <property type="entry name" value="vWFA_subfamily_ECM"/>
    <property type="match status" value="2"/>
</dbReference>
<dbReference type="InterPro" id="IPR036383">
    <property type="entry name" value="TSP1_rpt_sf"/>
</dbReference>
<dbReference type="InterPro" id="IPR036465">
    <property type="entry name" value="vWFA_dom_sf"/>
</dbReference>
<dbReference type="Pfam" id="PF00092">
    <property type="entry name" value="VWA"/>
    <property type="match status" value="4"/>
</dbReference>